<comment type="caution">
    <text evidence="9">The sequence shown here is derived from an EMBL/GenBank/DDBJ whole genome shotgun (WGS) entry which is preliminary data.</text>
</comment>
<dbReference type="RefSeq" id="WP_256311403.1">
    <property type="nucleotide sequence ID" value="NZ_JANGAC010000006.1"/>
</dbReference>
<comment type="similarity">
    <text evidence="2 8">Belongs to the CorA metal ion transporter (MIT) (TC 1.A.35) family.</text>
</comment>
<evidence type="ECO:0000256" key="2">
    <source>
        <dbReference type="ARBA" id="ARBA00009765"/>
    </source>
</evidence>
<evidence type="ECO:0000313" key="9">
    <source>
        <dbReference type="EMBL" id="MCQ4923414.1"/>
    </source>
</evidence>
<reference evidence="9 10" key="1">
    <citation type="submission" date="2022-06" db="EMBL/GenBank/DDBJ databases">
        <title>Isolation of gut microbiota from human fecal samples.</title>
        <authorList>
            <person name="Pamer E.G."/>
            <person name="Barat B."/>
            <person name="Waligurski E."/>
            <person name="Medina S."/>
            <person name="Paddock L."/>
            <person name="Mostad J."/>
        </authorList>
    </citation>
    <scope>NUCLEOTIDE SEQUENCE [LARGE SCALE GENOMIC DNA]</scope>
    <source>
        <strain evidence="9 10">DFI.7.95</strain>
    </source>
</reference>
<dbReference type="PANTHER" id="PTHR46494:SF1">
    <property type="entry name" value="CORA FAMILY METAL ION TRANSPORTER (EUROFUNG)"/>
    <property type="match status" value="1"/>
</dbReference>
<name>A0ABT1SAD3_9FIRM</name>
<comment type="subcellular location">
    <subcellularLocation>
        <location evidence="1">Cell membrane</location>
        <topology evidence="1">Multi-pass membrane protein</topology>
    </subcellularLocation>
    <subcellularLocation>
        <location evidence="8">Membrane</location>
        <topology evidence="8">Multi-pass membrane protein</topology>
    </subcellularLocation>
</comment>
<feature type="transmembrane region" description="Helical" evidence="8">
    <location>
        <begin position="325"/>
        <end position="345"/>
    </location>
</feature>
<keyword evidence="6 8" id="KW-1133">Transmembrane helix</keyword>
<dbReference type="Proteomes" id="UP001524478">
    <property type="component" value="Unassembled WGS sequence"/>
</dbReference>
<evidence type="ECO:0000256" key="1">
    <source>
        <dbReference type="ARBA" id="ARBA00004651"/>
    </source>
</evidence>
<keyword evidence="5 8" id="KW-0812">Transmembrane</keyword>
<keyword evidence="7 8" id="KW-0472">Membrane</keyword>
<dbReference type="NCBIfam" id="TIGR00383">
    <property type="entry name" value="corA"/>
    <property type="match status" value="1"/>
</dbReference>
<dbReference type="InterPro" id="IPR002523">
    <property type="entry name" value="MgTranspt_CorA/ZnTranspt_ZntB"/>
</dbReference>
<evidence type="ECO:0000256" key="8">
    <source>
        <dbReference type="RuleBase" id="RU362010"/>
    </source>
</evidence>
<dbReference type="InterPro" id="IPR045861">
    <property type="entry name" value="CorA_cytoplasmic_dom"/>
</dbReference>
<dbReference type="CDD" id="cd12828">
    <property type="entry name" value="TmCorA-like_1"/>
    <property type="match status" value="1"/>
</dbReference>
<keyword evidence="3 8" id="KW-0813">Transport</keyword>
<sequence length="351" mass="41383">MTKESKNIAKIVNTPLGSLIHVGEKKVENIKITYTKYNNLELERKEINDLSKFINDTDDKVKWLDIIGIHDTNLVNKICQSLKVHPLVIEDILNTSQNPKMEDYDDYIFLVTKLMYFNEEEELETEQISFILFKDKLISFQELETELFDGILCRLKEGTNIRKNGADDLLYGLLDAIVDNYFLIVEDIGEKIDTIEDELLLNPKKEILQKIYILKRDLIYIRNSLWPMRNVISSLSKNDYDLIDGKTIYYLRDVYDHVIQMIDIIETYRDICSGMLDTYLSSIGNKTNEVMKVLTIFSTIFIPLTFLAGVYGMNFRYLPELNWKYGYFSFWIISIIIIILMLRFFRKKDWL</sequence>
<dbReference type="EMBL" id="JANGAC010000006">
    <property type="protein sequence ID" value="MCQ4923414.1"/>
    <property type="molecule type" value="Genomic_DNA"/>
</dbReference>
<dbReference type="Gene3D" id="1.20.58.340">
    <property type="entry name" value="Magnesium transport protein CorA, transmembrane region"/>
    <property type="match status" value="2"/>
</dbReference>
<dbReference type="SUPFAM" id="SSF143865">
    <property type="entry name" value="CorA soluble domain-like"/>
    <property type="match status" value="1"/>
</dbReference>
<protein>
    <recommendedName>
        <fullName evidence="8">Magnesium transport protein CorA</fullName>
    </recommendedName>
</protein>
<dbReference type="InterPro" id="IPR045863">
    <property type="entry name" value="CorA_TM1_TM2"/>
</dbReference>
<evidence type="ECO:0000313" key="10">
    <source>
        <dbReference type="Proteomes" id="UP001524478"/>
    </source>
</evidence>
<keyword evidence="10" id="KW-1185">Reference proteome</keyword>
<comment type="function">
    <text evidence="8">Mediates influx of magnesium ions.</text>
</comment>
<dbReference type="Pfam" id="PF01544">
    <property type="entry name" value="CorA"/>
    <property type="match status" value="1"/>
</dbReference>
<gene>
    <name evidence="8 9" type="primary">corA</name>
    <name evidence="9" type="ORF">NE686_09980</name>
</gene>
<evidence type="ECO:0000256" key="6">
    <source>
        <dbReference type="ARBA" id="ARBA00022989"/>
    </source>
</evidence>
<dbReference type="InterPro" id="IPR004488">
    <property type="entry name" value="Mg/Co-transport_prot_CorA"/>
</dbReference>
<dbReference type="SUPFAM" id="SSF144083">
    <property type="entry name" value="Magnesium transport protein CorA, transmembrane region"/>
    <property type="match status" value="1"/>
</dbReference>
<evidence type="ECO:0000256" key="3">
    <source>
        <dbReference type="ARBA" id="ARBA00022448"/>
    </source>
</evidence>
<dbReference type="PANTHER" id="PTHR46494">
    <property type="entry name" value="CORA FAMILY METAL ION TRANSPORTER (EUROFUNG)"/>
    <property type="match status" value="1"/>
</dbReference>
<keyword evidence="8" id="KW-0460">Magnesium</keyword>
<feature type="transmembrane region" description="Helical" evidence="8">
    <location>
        <begin position="293"/>
        <end position="313"/>
    </location>
</feature>
<evidence type="ECO:0000256" key="4">
    <source>
        <dbReference type="ARBA" id="ARBA00022475"/>
    </source>
</evidence>
<dbReference type="Gene3D" id="3.30.460.20">
    <property type="entry name" value="CorA soluble domain-like"/>
    <property type="match status" value="1"/>
</dbReference>
<proteinExistence type="inferred from homology"/>
<evidence type="ECO:0000256" key="5">
    <source>
        <dbReference type="ARBA" id="ARBA00022692"/>
    </source>
</evidence>
<keyword evidence="8" id="KW-0406">Ion transport</keyword>
<organism evidence="9 10">
    <name type="scientific">Tissierella carlieri</name>
    <dbReference type="NCBI Taxonomy" id="689904"/>
    <lineage>
        <taxon>Bacteria</taxon>
        <taxon>Bacillati</taxon>
        <taxon>Bacillota</taxon>
        <taxon>Tissierellia</taxon>
        <taxon>Tissierellales</taxon>
        <taxon>Tissierellaceae</taxon>
        <taxon>Tissierella</taxon>
    </lineage>
</organism>
<accession>A0ABT1SAD3</accession>
<keyword evidence="4 8" id="KW-1003">Cell membrane</keyword>
<evidence type="ECO:0000256" key="7">
    <source>
        <dbReference type="ARBA" id="ARBA00023136"/>
    </source>
</evidence>